<dbReference type="EMBL" id="FNVU01000012">
    <property type="protein sequence ID" value="SEG81021.1"/>
    <property type="molecule type" value="Genomic_DNA"/>
</dbReference>
<dbReference type="InterPro" id="IPR036412">
    <property type="entry name" value="HAD-like_sf"/>
</dbReference>
<dbReference type="GO" id="GO:0016787">
    <property type="term" value="F:hydrolase activity"/>
    <property type="evidence" value="ECO:0007669"/>
    <property type="project" value="UniProtKB-KW"/>
</dbReference>
<reference evidence="5 6" key="1">
    <citation type="submission" date="2016-10" db="EMBL/GenBank/DDBJ databases">
        <authorList>
            <person name="de Groot N.N."/>
        </authorList>
    </citation>
    <scope>NUCLEOTIDE SEQUENCE [LARGE SCALE GENOMIC DNA]</scope>
    <source>
        <strain evidence="5 6">CGMCC 4.2023</strain>
    </source>
</reference>
<dbReference type="InterPro" id="IPR023214">
    <property type="entry name" value="HAD_sf"/>
</dbReference>
<proteinExistence type="inferred from homology"/>
<gene>
    <name evidence="5" type="ORF">SAMN05216223_112147</name>
</gene>
<dbReference type="SFLD" id="SFLDG01129">
    <property type="entry name" value="C1.5:_HAD__Beta-PGM__Phosphata"/>
    <property type="match status" value="1"/>
</dbReference>
<dbReference type="Gene3D" id="3.40.50.1000">
    <property type="entry name" value="HAD superfamily/HAD-like"/>
    <property type="match status" value="1"/>
</dbReference>
<comment type="cofactor">
    <cofactor evidence="1">
        <name>Mg(2+)</name>
        <dbReference type="ChEBI" id="CHEBI:18420"/>
    </cofactor>
</comment>
<sequence>MQTDAIVFDFDGLLMDTETTLLECWRYEWRQHGLELDPATFFADHGGDVTAEHYRRLAAAVGPGFDRDASHARRLAYRETLHTGLGLRDGIDAWLAQAASAGLRCAVASSSAEEWVTGMLARVDRLDAFAVLAFGNEVRSPKPAPDVYRLALERLGLEPARAVAVEDTPHGVAAAQAAGLACIAVPNPFADPARFASADLVLGSAADLTLRAALAAVGATAVGTV</sequence>
<keyword evidence="4" id="KW-0460">Magnesium</keyword>
<organism evidence="5 6">
    <name type="scientific">Actinacidiphila yanglinensis</name>
    <dbReference type="NCBI Taxonomy" id="310779"/>
    <lineage>
        <taxon>Bacteria</taxon>
        <taxon>Bacillati</taxon>
        <taxon>Actinomycetota</taxon>
        <taxon>Actinomycetes</taxon>
        <taxon>Kitasatosporales</taxon>
        <taxon>Streptomycetaceae</taxon>
        <taxon>Actinacidiphila</taxon>
    </lineage>
</organism>
<dbReference type="Gene3D" id="1.10.150.240">
    <property type="entry name" value="Putative phosphatase, domain 2"/>
    <property type="match status" value="1"/>
</dbReference>
<dbReference type="Pfam" id="PF13419">
    <property type="entry name" value="HAD_2"/>
    <property type="match status" value="1"/>
</dbReference>
<evidence type="ECO:0000256" key="4">
    <source>
        <dbReference type="ARBA" id="ARBA00022842"/>
    </source>
</evidence>
<keyword evidence="5" id="KW-0378">Hydrolase</keyword>
<dbReference type="AlphaFoldDB" id="A0A1H6D6Y4"/>
<dbReference type="PANTHER" id="PTHR46193:SF21">
    <property type="entry name" value="SLL1138 PROTEIN"/>
    <property type="match status" value="1"/>
</dbReference>
<dbReference type="PANTHER" id="PTHR46193">
    <property type="entry name" value="6-PHOSPHOGLUCONATE PHOSPHATASE"/>
    <property type="match status" value="1"/>
</dbReference>
<comment type="similarity">
    <text evidence="2">Belongs to the HAD-like hydrolase superfamily. CbbY/CbbZ/Gph/YieH family.</text>
</comment>
<dbReference type="InterPro" id="IPR006439">
    <property type="entry name" value="HAD-SF_hydro_IA"/>
</dbReference>
<dbReference type="InterPro" id="IPR041492">
    <property type="entry name" value="HAD_2"/>
</dbReference>
<accession>A0A1H6D6Y4</accession>
<dbReference type="OrthoDB" id="9793014at2"/>
<protein>
    <submittedName>
        <fullName evidence="5">Putative hydrolase of the HAD superfamily</fullName>
    </submittedName>
</protein>
<evidence type="ECO:0000256" key="3">
    <source>
        <dbReference type="ARBA" id="ARBA00022723"/>
    </source>
</evidence>
<dbReference type="GO" id="GO:0046872">
    <property type="term" value="F:metal ion binding"/>
    <property type="evidence" value="ECO:0007669"/>
    <property type="project" value="UniProtKB-KW"/>
</dbReference>
<evidence type="ECO:0000313" key="5">
    <source>
        <dbReference type="EMBL" id="SEG81021.1"/>
    </source>
</evidence>
<keyword evidence="6" id="KW-1185">Reference proteome</keyword>
<dbReference type="SFLD" id="SFLDS00003">
    <property type="entry name" value="Haloacid_Dehalogenase"/>
    <property type="match status" value="1"/>
</dbReference>
<dbReference type="InterPro" id="IPR023198">
    <property type="entry name" value="PGP-like_dom2"/>
</dbReference>
<dbReference type="InterPro" id="IPR051600">
    <property type="entry name" value="Beta-PGM-like"/>
</dbReference>
<dbReference type="Proteomes" id="UP000236754">
    <property type="component" value="Unassembled WGS sequence"/>
</dbReference>
<dbReference type="RefSeq" id="WP_103888431.1">
    <property type="nucleotide sequence ID" value="NZ_FNVU01000012.1"/>
</dbReference>
<dbReference type="SUPFAM" id="SSF56784">
    <property type="entry name" value="HAD-like"/>
    <property type="match status" value="1"/>
</dbReference>
<keyword evidence="3" id="KW-0479">Metal-binding</keyword>
<evidence type="ECO:0000313" key="6">
    <source>
        <dbReference type="Proteomes" id="UP000236754"/>
    </source>
</evidence>
<evidence type="ECO:0000256" key="1">
    <source>
        <dbReference type="ARBA" id="ARBA00001946"/>
    </source>
</evidence>
<dbReference type="PRINTS" id="PR00413">
    <property type="entry name" value="HADHALOGNASE"/>
</dbReference>
<name>A0A1H6D6Y4_9ACTN</name>
<evidence type="ECO:0000256" key="2">
    <source>
        <dbReference type="ARBA" id="ARBA00006171"/>
    </source>
</evidence>
<dbReference type="NCBIfam" id="TIGR01509">
    <property type="entry name" value="HAD-SF-IA-v3"/>
    <property type="match status" value="1"/>
</dbReference>